<dbReference type="GO" id="GO:0005737">
    <property type="term" value="C:cytoplasm"/>
    <property type="evidence" value="ECO:0007669"/>
    <property type="project" value="TreeGrafter"/>
</dbReference>
<dbReference type="EMBL" id="FN392319">
    <property type="protein sequence ID" value="CAY67436.1"/>
    <property type="molecule type" value="Genomic_DNA"/>
</dbReference>
<dbReference type="Pfam" id="PF26245">
    <property type="entry name" value="TPR_TTI1_2nd_yeast"/>
    <property type="match status" value="1"/>
</dbReference>
<organism evidence="5 6">
    <name type="scientific">Komagataella phaffii (strain GS115 / ATCC 20864)</name>
    <name type="common">Yeast</name>
    <name type="synonym">Pichia pastoris</name>
    <dbReference type="NCBI Taxonomy" id="644223"/>
    <lineage>
        <taxon>Eukaryota</taxon>
        <taxon>Fungi</taxon>
        <taxon>Dikarya</taxon>
        <taxon>Ascomycota</taxon>
        <taxon>Saccharomycotina</taxon>
        <taxon>Pichiomycetes</taxon>
        <taxon>Pichiales</taxon>
        <taxon>Pichiaceae</taxon>
        <taxon>Komagataella</taxon>
    </lineage>
</organism>
<dbReference type="PANTHER" id="PTHR18460:SF3">
    <property type="entry name" value="TELO2-INTERACTING PROTEIN 1 HOMOLOG"/>
    <property type="match status" value="1"/>
</dbReference>
<dbReference type="GeneID" id="8197203"/>
<dbReference type="InterPro" id="IPR052587">
    <property type="entry name" value="TELO2-interacting_protein_1"/>
</dbReference>
<dbReference type="Pfam" id="PF24181">
    <property type="entry name" value="TPR_TTI1_C"/>
    <property type="match status" value="1"/>
</dbReference>
<evidence type="ECO:0000259" key="3">
    <source>
        <dbReference type="Pfam" id="PF24181"/>
    </source>
</evidence>
<evidence type="ECO:0000259" key="4">
    <source>
        <dbReference type="Pfam" id="PF26245"/>
    </source>
</evidence>
<feature type="region of interest" description="Disordered" evidence="1">
    <location>
        <begin position="762"/>
        <end position="791"/>
    </location>
</feature>
<gene>
    <name evidence="5" type="ordered locus">PAS_chr1-1_0077</name>
</gene>
<dbReference type="KEGG" id="ppa:PAS_chr1-1_0077"/>
<dbReference type="Pfam" id="PF21547">
    <property type="entry name" value="TTI1"/>
    <property type="match status" value="1"/>
</dbReference>
<proteinExistence type="predicted"/>
<dbReference type="Proteomes" id="UP000000314">
    <property type="component" value="Chromosome 1"/>
</dbReference>
<evidence type="ECO:0000313" key="6">
    <source>
        <dbReference type="Proteomes" id="UP000000314"/>
    </source>
</evidence>
<dbReference type="RefSeq" id="XP_002489717.1">
    <property type="nucleotide sequence ID" value="XM_002489672.1"/>
</dbReference>
<dbReference type="FunCoup" id="C4QW13">
    <property type="interactions" value="628"/>
</dbReference>
<evidence type="ECO:0000313" key="5">
    <source>
        <dbReference type="EMBL" id="CAY67436.1"/>
    </source>
</evidence>
<feature type="domain" description="TEL2-interacting protein 1 second TPR" evidence="4">
    <location>
        <begin position="467"/>
        <end position="593"/>
    </location>
</feature>
<evidence type="ECO:0000259" key="2">
    <source>
        <dbReference type="Pfam" id="PF24173"/>
    </source>
</evidence>
<dbReference type="OrthoDB" id="6781668at2759"/>
<dbReference type="InterPro" id="IPR057567">
    <property type="entry name" value="TPR_TTI1_C"/>
</dbReference>
<dbReference type="HOGENOM" id="CLU_005544_0_0_1"/>
<feature type="domain" description="TTI1 C-terminal TPR" evidence="3">
    <location>
        <begin position="722"/>
        <end position="906"/>
    </location>
</feature>
<dbReference type="eggNOG" id="KOG4524">
    <property type="taxonomic scope" value="Eukaryota"/>
</dbReference>
<keyword evidence="6" id="KW-1185">Reference proteome</keyword>
<feature type="domain" description="TTI1 N-terminal TPR" evidence="2">
    <location>
        <begin position="10"/>
        <end position="352"/>
    </location>
</feature>
<dbReference type="InterPro" id="IPR049362">
    <property type="entry name" value="TTI1_rpt"/>
</dbReference>
<evidence type="ECO:0000256" key="1">
    <source>
        <dbReference type="SAM" id="MobiDB-lite"/>
    </source>
</evidence>
<dbReference type="PANTHER" id="PTHR18460">
    <property type="entry name" value="TEL2 INTERACTING PROTEIN 1 TTI1 FAMILY MEMBER"/>
    <property type="match status" value="1"/>
</dbReference>
<dbReference type="InterPro" id="IPR059075">
    <property type="entry name" value="TPR_TTI1_2nd_yeast"/>
</dbReference>
<dbReference type="STRING" id="644223.C4QW13"/>
<protein>
    <submittedName>
        <fullName evidence="5">Uncharacterized protein</fullName>
    </submittedName>
</protein>
<dbReference type="SUPFAM" id="SSF48371">
    <property type="entry name" value="ARM repeat"/>
    <property type="match status" value="1"/>
</dbReference>
<name>C4QW13_KOMPG</name>
<dbReference type="OMA" id="PHPKKPW"/>
<accession>C4QW13</accession>
<sequence>MNIDQTRKVFRELKPCCVELSKVAFLSQEALVNHDPKSLTKLLENVYNELDNQQNLYPNLELSAQLTDYIFQPIGVLLGHDDRALQEVHLQMIFKILEILVRRGWSTDRSDGMNEKIATLILFVIGKDPLLYKGKITRDDELLLSAYNCLSTCLDNMINLNDDSLLHNVGKLSHLILVSLDALNQKHSNSQLSVTILISLNKICVLVYQGDQLARILPGIVSSLVKTIKSPVHYEVLLECLNLLSFLVERTFNDLNLHVTHPLDNLKLQDLEGFDNKLVVNQMGEGNRNTDWLEVTVKQLYQSLKTISPVILTHHKPQVTLAWLEFVQAVIEKCPISLGTLIPFLIDSLLQLFPTHYETCSRILSLNRYLVQDTLNDLILSKIQEIPSKLNTVDEQQKRIFLKQLSSLIHYVDQPPPALLQGLQNEFFKYLIGQRKKFSAPVKTIQEISVSLTLEADSSQLASLVPYEHDLKSLLLSLGQILPDSAVQSLITEFTPMNNINHVLDKSVSVWMTSEMLLGRSMQDEVSELVKFDESSRDDSMKYLILETANELIDSCDLNTPITQSKKNTLLLNLKAINNIIDIMGSEFTEELVGSLYPIFELLTAQDIAVRTSARYVVENIASKCYNGSLVDLVYKNIDYLIDGVSSRLNSEITPYTSSILMVLIEIGGVDILDQLGDLISTMFTLLDYYHGYTVLCEQFFEVFHKLVDQSSVLMRGYTFSEEKQTNTIWRMKDREAMGEFLTKYWATVQRTKIDIPDTLEELTSHPNKPFGDLDSDKDSDDEEELDINGIQSEPEVEAREVVKEWKSPFTPDVYFMFQTMLQYGDRLVMHDSVRLRIQIISLWNKIFPILSTSIDDMYPVISDLWPKVAEFILQEKEMRLMIPTLELATTIIQYGGQFCCKRFIDLWESLSKKKLLAQIHKKHTLPEFEEKIYYRLMEFLVFSLERLGTGVPSEISMNIIKYTITRIDDESKYGSVHDDIVWYLKQDASVVGDNLLTS</sequence>
<dbReference type="Pfam" id="PF24173">
    <property type="entry name" value="TPR_TTI1_N"/>
    <property type="match status" value="1"/>
</dbReference>
<reference evidence="5 6" key="1">
    <citation type="journal article" date="2009" name="Nat. Biotechnol.">
        <title>Genome sequence of the recombinant protein production host Pichia pastoris.</title>
        <authorList>
            <person name="De Schutter K."/>
            <person name="Lin Y.C."/>
            <person name="Tiels P."/>
            <person name="Van Hecke A."/>
            <person name="Glinka S."/>
            <person name="Weber-Lehmann J."/>
            <person name="Rouze P."/>
            <person name="Van de Peer Y."/>
            <person name="Callewaert N."/>
        </authorList>
    </citation>
    <scope>NUCLEOTIDE SEQUENCE [LARGE SCALE GENOMIC DNA]</scope>
    <source>
        <strain evidence="6">GS115 / ATCC 20864</strain>
    </source>
</reference>
<dbReference type="InParanoid" id="C4QW13"/>
<dbReference type="InterPro" id="IPR016024">
    <property type="entry name" value="ARM-type_fold"/>
</dbReference>
<feature type="compositionally biased region" description="Acidic residues" evidence="1">
    <location>
        <begin position="774"/>
        <end position="787"/>
    </location>
</feature>
<dbReference type="InterPro" id="IPR057566">
    <property type="entry name" value="TPR_TTI1_N"/>
</dbReference>
<dbReference type="AlphaFoldDB" id="C4QW13"/>